<feature type="transmembrane region" description="Helical" evidence="1">
    <location>
        <begin position="73"/>
        <end position="90"/>
    </location>
</feature>
<evidence type="ECO:0000313" key="2">
    <source>
        <dbReference type="EMBL" id="MCZ8533523.1"/>
    </source>
</evidence>
<evidence type="ECO:0000313" key="3">
    <source>
        <dbReference type="Proteomes" id="UP001152172"/>
    </source>
</evidence>
<sequence length="91" mass="10293">MNIFFEKTNKKKSSTPFIILKLLLLGLMIAMLVMAIINGIDIFYVKLVFVFVGINSILEGIESYLQKESKKTIGREIGLGVLYILFAIILH</sequence>
<name>A0A9X3RAU8_9BACI</name>
<feature type="transmembrane region" description="Helical" evidence="1">
    <location>
        <begin position="43"/>
        <end position="61"/>
    </location>
</feature>
<accession>A0A9X3RAU8</accession>
<gene>
    <name evidence="2" type="ORF">M9R61_09295</name>
</gene>
<keyword evidence="1" id="KW-1133">Transmembrane helix</keyword>
<evidence type="ECO:0000256" key="1">
    <source>
        <dbReference type="SAM" id="Phobius"/>
    </source>
</evidence>
<comment type="caution">
    <text evidence="2">The sequence shown here is derived from an EMBL/GenBank/DDBJ whole genome shotgun (WGS) entry which is preliminary data.</text>
</comment>
<keyword evidence="3" id="KW-1185">Reference proteome</keyword>
<dbReference type="EMBL" id="JAMKBI010000005">
    <property type="protein sequence ID" value="MCZ8533523.1"/>
    <property type="molecule type" value="Genomic_DNA"/>
</dbReference>
<organism evidence="2 3">
    <name type="scientific">Psychrobacillus psychrodurans</name>
    <dbReference type="NCBI Taxonomy" id="126157"/>
    <lineage>
        <taxon>Bacteria</taxon>
        <taxon>Bacillati</taxon>
        <taxon>Bacillota</taxon>
        <taxon>Bacilli</taxon>
        <taxon>Bacillales</taxon>
        <taxon>Bacillaceae</taxon>
        <taxon>Psychrobacillus</taxon>
    </lineage>
</organism>
<protein>
    <submittedName>
        <fullName evidence="2">Uncharacterized protein</fullName>
    </submittedName>
</protein>
<keyword evidence="1" id="KW-0812">Transmembrane</keyword>
<dbReference type="RefSeq" id="WP_269921877.1">
    <property type="nucleotide sequence ID" value="NZ_JAMKBI010000005.1"/>
</dbReference>
<dbReference type="AlphaFoldDB" id="A0A9X3RAU8"/>
<keyword evidence="1" id="KW-0472">Membrane</keyword>
<feature type="transmembrane region" description="Helical" evidence="1">
    <location>
        <begin position="17"/>
        <end position="37"/>
    </location>
</feature>
<proteinExistence type="predicted"/>
<dbReference type="Proteomes" id="UP001152172">
    <property type="component" value="Unassembled WGS sequence"/>
</dbReference>
<reference evidence="2" key="1">
    <citation type="submission" date="2022-05" db="EMBL/GenBank/DDBJ databases">
        <authorList>
            <person name="Colautti A."/>
            <person name="Iacumin L."/>
        </authorList>
    </citation>
    <scope>NUCLEOTIDE SEQUENCE</scope>
    <source>
        <strain evidence="2">DSM 30747</strain>
    </source>
</reference>